<dbReference type="STRING" id="6412.T1FUV5"/>
<name>T1FUV5_HELRO</name>
<dbReference type="SMART" id="SM00020">
    <property type="entry name" value="Tryp_SPc"/>
    <property type="match status" value="1"/>
</dbReference>
<dbReference type="InParanoid" id="T1FUV5"/>
<proteinExistence type="inferred from homology"/>
<dbReference type="PRINTS" id="PR00722">
    <property type="entry name" value="CHYMOTRYPSIN"/>
</dbReference>
<dbReference type="FunFam" id="2.40.10.10:FF:000268">
    <property type="entry name" value="Uncharacterized protein"/>
    <property type="match status" value="1"/>
</dbReference>
<dbReference type="SUPFAM" id="SSF50494">
    <property type="entry name" value="Trypsin-like serine proteases"/>
    <property type="match status" value="1"/>
</dbReference>
<dbReference type="Gene3D" id="2.40.10.10">
    <property type="entry name" value="Trypsin-like serine proteases"/>
    <property type="match status" value="1"/>
</dbReference>
<dbReference type="KEGG" id="hro:HELRODRAFT_193315"/>
<dbReference type="EMBL" id="AMQM01006407">
    <property type="status" value="NOT_ANNOTATED_CDS"/>
    <property type="molecule type" value="Genomic_DNA"/>
</dbReference>
<reference evidence="6" key="1">
    <citation type="submission" date="2012-12" db="EMBL/GenBank/DDBJ databases">
        <authorList>
            <person name="Hellsten U."/>
            <person name="Grimwood J."/>
            <person name="Chapman J.A."/>
            <person name="Shapiro H."/>
            <person name="Aerts A."/>
            <person name="Otillar R.P."/>
            <person name="Terry A.Y."/>
            <person name="Boore J.L."/>
            <person name="Simakov O."/>
            <person name="Marletaz F."/>
            <person name="Cho S.-J."/>
            <person name="Edsinger-Gonzales E."/>
            <person name="Havlak P."/>
            <person name="Kuo D.-H."/>
            <person name="Larsson T."/>
            <person name="Lv J."/>
            <person name="Arendt D."/>
            <person name="Savage R."/>
            <person name="Osoegawa K."/>
            <person name="de Jong P."/>
            <person name="Lindberg D.R."/>
            <person name="Seaver E.C."/>
            <person name="Weisblat D.A."/>
            <person name="Putnam N.H."/>
            <person name="Grigoriev I.V."/>
            <person name="Rokhsar D.S."/>
        </authorList>
    </citation>
    <scope>NUCLEOTIDE SEQUENCE</scope>
</reference>
<comment type="similarity">
    <text evidence="2">Belongs to the peptidase S1 family. CLIP subfamily.</text>
</comment>
<dbReference type="Pfam" id="PF00089">
    <property type="entry name" value="Trypsin"/>
    <property type="match status" value="1"/>
</dbReference>
<dbReference type="RefSeq" id="XP_009024721.1">
    <property type="nucleotide sequence ID" value="XM_009026473.1"/>
</dbReference>
<evidence type="ECO:0000256" key="2">
    <source>
        <dbReference type="ARBA" id="ARBA00024195"/>
    </source>
</evidence>
<evidence type="ECO:0000313" key="4">
    <source>
        <dbReference type="EMBL" id="ESN97240.1"/>
    </source>
</evidence>
<protein>
    <recommendedName>
        <fullName evidence="3">Peptidase S1 domain-containing protein</fullName>
    </recommendedName>
</protein>
<dbReference type="InterPro" id="IPR051487">
    <property type="entry name" value="Ser/Thr_Proteases_Immune/Dev"/>
</dbReference>
<dbReference type="GO" id="GO:0006508">
    <property type="term" value="P:proteolysis"/>
    <property type="evidence" value="ECO:0000318"/>
    <property type="project" value="GO_Central"/>
</dbReference>
<dbReference type="eggNOG" id="KOG3627">
    <property type="taxonomic scope" value="Eukaryota"/>
</dbReference>
<dbReference type="AlphaFoldDB" id="T1FUV5"/>
<keyword evidence="1" id="KW-1015">Disulfide bond</keyword>
<sequence>MAMARPGVLRGGKLPTYLWGRSETFNKNIVRVQAGTNIKMNPDVESITVDEIRHFNFNYTAYLNDILLLKLSKPLVFSLSIRPVCLNSLNVAESLYDVCVFTGYPSNGNTLGWPKPVLMKARIKPITESDCKKLFVNLTGRGEENFKVAYDKQLCALTAKKDTKICKGDSGGALVCRNSELQWFQIGIFSSSYYIGENFCVIPISTRISYYYQDILRAIQ</sequence>
<dbReference type="EMBL" id="KB097417">
    <property type="protein sequence ID" value="ESN97240.1"/>
    <property type="molecule type" value="Genomic_DNA"/>
</dbReference>
<evidence type="ECO:0000313" key="5">
    <source>
        <dbReference type="EnsemblMetazoa" id="HelroP193315"/>
    </source>
</evidence>
<dbReference type="OrthoDB" id="6755574at2759"/>
<feature type="domain" description="Peptidase S1" evidence="3">
    <location>
        <begin position="54"/>
        <end position="220"/>
    </location>
</feature>
<dbReference type="GeneID" id="20212601"/>
<dbReference type="PANTHER" id="PTHR24256">
    <property type="entry name" value="TRYPTASE-RELATED"/>
    <property type="match status" value="1"/>
</dbReference>
<dbReference type="Proteomes" id="UP000015101">
    <property type="component" value="Unassembled WGS sequence"/>
</dbReference>
<dbReference type="GO" id="GO:0004252">
    <property type="term" value="F:serine-type endopeptidase activity"/>
    <property type="evidence" value="ECO:0000318"/>
    <property type="project" value="GO_Central"/>
</dbReference>
<dbReference type="CTD" id="20212601"/>
<dbReference type="PROSITE" id="PS50240">
    <property type="entry name" value="TRYPSIN_DOM"/>
    <property type="match status" value="1"/>
</dbReference>
<accession>T1FUV5</accession>
<organism evidence="5 6">
    <name type="scientific">Helobdella robusta</name>
    <name type="common">Californian leech</name>
    <dbReference type="NCBI Taxonomy" id="6412"/>
    <lineage>
        <taxon>Eukaryota</taxon>
        <taxon>Metazoa</taxon>
        <taxon>Spiralia</taxon>
        <taxon>Lophotrochozoa</taxon>
        <taxon>Annelida</taxon>
        <taxon>Clitellata</taxon>
        <taxon>Hirudinea</taxon>
        <taxon>Rhynchobdellida</taxon>
        <taxon>Glossiphoniidae</taxon>
        <taxon>Helobdella</taxon>
    </lineage>
</organism>
<gene>
    <name evidence="5" type="primary">20212601</name>
    <name evidence="4" type="ORF">HELRODRAFT_193315</name>
</gene>
<evidence type="ECO:0000256" key="1">
    <source>
        <dbReference type="ARBA" id="ARBA00023157"/>
    </source>
</evidence>
<evidence type="ECO:0000259" key="3">
    <source>
        <dbReference type="PROSITE" id="PS50240"/>
    </source>
</evidence>
<dbReference type="GO" id="GO:0005615">
    <property type="term" value="C:extracellular space"/>
    <property type="evidence" value="ECO:0000318"/>
    <property type="project" value="GO_Central"/>
</dbReference>
<dbReference type="InterPro" id="IPR043504">
    <property type="entry name" value="Peptidase_S1_PA_chymotrypsin"/>
</dbReference>
<dbReference type="InterPro" id="IPR001254">
    <property type="entry name" value="Trypsin_dom"/>
</dbReference>
<reference evidence="4 6" key="2">
    <citation type="journal article" date="2013" name="Nature">
        <title>Insights into bilaterian evolution from three spiralian genomes.</title>
        <authorList>
            <person name="Simakov O."/>
            <person name="Marletaz F."/>
            <person name="Cho S.J."/>
            <person name="Edsinger-Gonzales E."/>
            <person name="Havlak P."/>
            <person name="Hellsten U."/>
            <person name="Kuo D.H."/>
            <person name="Larsson T."/>
            <person name="Lv J."/>
            <person name="Arendt D."/>
            <person name="Savage R."/>
            <person name="Osoegawa K."/>
            <person name="de Jong P."/>
            <person name="Grimwood J."/>
            <person name="Chapman J.A."/>
            <person name="Shapiro H."/>
            <person name="Aerts A."/>
            <person name="Otillar R.P."/>
            <person name="Terry A.Y."/>
            <person name="Boore J.L."/>
            <person name="Grigoriev I.V."/>
            <person name="Lindberg D.R."/>
            <person name="Seaver E.C."/>
            <person name="Weisblat D.A."/>
            <person name="Putnam N.H."/>
            <person name="Rokhsar D.S."/>
        </authorList>
    </citation>
    <scope>NUCLEOTIDE SEQUENCE</scope>
</reference>
<dbReference type="InterPro" id="IPR001314">
    <property type="entry name" value="Peptidase_S1A"/>
</dbReference>
<dbReference type="EnsemblMetazoa" id="HelroT193315">
    <property type="protein sequence ID" value="HelroP193315"/>
    <property type="gene ID" value="HelroG193315"/>
</dbReference>
<dbReference type="InterPro" id="IPR009003">
    <property type="entry name" value="Peptidase_S1_PA"/>
</dbReference>
<reference evidence="5" key="3">
    <citation type="submission" date="2015-06" db="UniProtKB">
        <authorList>
            <consortium name="EnsemblMetazoa"/>
        </authorList>
    </citation>
    <scope>IDENTIFICATION</scope>
</reference>
<dbReference type="HOGENOM" id="CLU_1257286_0_0_1"/>
<keyword evidence="6" id="KW-1185">Reference proteome</keyword>
<evidence type="ECO:0000313" key="6">
    <source>
        <dbReference type="Proteomes" id="UP000015101"/>
    </source>
</evidence>